<keyword evidence="2 5" id="KW-0645">Protease</keyword>
<dbReference type="Pfam" id="PF22694">
    <property type="entry name" value="CtpB_N-like"/>
    <property type="match status" value="1"/>
</dbReference>
<dbReference type="RefSeq" id="WP_034335875.1">
    <property type="nucleotide sequence ID" value="NZ_CAMXCH010000002.1"/>
</dbReference>
<feature type="region of interest" description="Disordered" evidence="6">
    <location>
        <begin position="405"/>
        <end position="432"/>
    </location>
</feature>
<dbReference type="Proteomes" id="UP001154272">
    <property type="component" value="Unassembled WGS sequence"/>
</dbReference>
<dbReference type="PANTHER" id="PTHR32060">
    <property type="entry name" value="TAIL-SPECIFIC PROTEASE"/>
    <property type="match status" value="1"/>
</dbReference>
<evidence type="ECO:0000256" key="4">
    <source>
        <dbReference type="ARBA" id="ARBA00022825"/>
    </source>
</evidence>
<evidence type="ECO:0000256" key="2">
    <source>
        <dbReference type="ARBA" id="ARBA00022670"/>
    </source>
</evidence>
<organism evidence="8 9">
    <name type="scientific">Commensalibacter papalotli</name>
    <name type="common">ex Botero et al. 2024</name>
    <dbReference type="NCBI Taxonomy" id="2972766"/>
    <lineage>
        <taxon>Bacteria</taxon>
        <taxon>Pseudomonadati</taxon>
        <taxon>Pseudomonadota</taxon>
        <taxon>Alphaproteobacteria</taxon>
        <taxon>Acetobacterales</taxon>
        <taxon>Acetobacteraceae</taxon>
    </lineage>
</organism>
<dbReference type="PROSITE" id="PS50106">
    <property type="entry name" value="PDZ"/>
    <property type="match status" value="1"/>
</dbReference>
<feature type="compositionally biased region" description="Basic and acidic residues" evidence="6">
    <location>
        <begin position="476"/>
        <end position="490"/>
    </location>
</feature>
<reference evidence="8" key="1">
    <citation type="submission" date="2022-10" db="EMBL/GenBank/DDBJ databases">
        <authorList>
            <person name="Botero Cardona J."/>
        </authorList>
    </citation>
    <scope>NUCLEOTIDE SEQUENCE</scope>
    <source>
        <strain evidence="8">R-83534</strain>
    </source>
</reference>
<dbReference type="InterPro" id="IPR041489">
    <property type="entry name" value="PDZ_6"/>
</dbReference>
<keyword evidence="9" id="KW-1185">Reference proteome</keyword>
<dbReference type="InterPro" id="IPR029045">
    <property type="entry name" value="ClpP/crotonase-like_dom_sf"/>
</dbReference>
<dbReference type="NCBIfam" id="TIGR00225">
    <property type="entry name" value="prc"/>
    <property type="match status" value="1"/>
</dbReference>
<dbReference type="Pfam" id="PF17820">
    <property type="entry name" value="PDZ_6"/>
    <property type="match status" value="1"/>
</dbReference>
<feature type="compositionally biased region" description="Basic and acidic residues" evidence="6">
    <location>
        <begin position="405"/>
        <end position="415"/>
    </location>
</feature>
<name>A0ABM9HMU6_9PROT</name>
<feature type="domain" description="PDZ" evidence="7">
    <location>
        <begin position="110"/>
        <end position="176"/>
    </location>
</feature>
<gene>
    <name evidence="8" type="ORF">R83534S58_LOCUS952</name>
</gene>
<dbReference type="Pfam" id="PF03572">
    <property type="entry name" value="Peptidase_S41"/>
    <property type="match status" value="1"/>
</dbReference>
<dbReference type="SMART" id="SM00245">
    <property type="entry name" value="TSPc"/>
    <property type="match status" value="1"/>
</dbReference>
<dbReference type="InterPro" id="IPR004447">
    <property type="entry name" value="Peptidase_S41A"/>
</dbReference>
<evidence type="ECO:0000256" key="3">
    <source>
        <dbReference type="ARBA" id="ARBA00022801"/>
    </source>
</evidence>
<evidence type="ECO:0000256" key="1">
    <source>
        <dbReference type="ARBA" id="ARBA00009179"/>
    </source>
</evidence>
<dbReference type="InterPro" id="IPR001478">
    <property type="entry name" value="PDZ"/>
</dbReference>
<proteinExistence type="inferred from homology"/>
<keyword evidence="4 5" id="KW-0720">Serine protease</keyword>
<evidence type="ECO:0000259" key="7">
    <source>
        <dbReference type="PROSITE" id="PS50106"/>
    </source>
</evidence>
<dbReference type="Gene3D" id="3.30.750.44">
    <property type="match status" value="1"/>
</dbReference>
<comment type="caution">
    <text evidence="8">The sequence shown here is derived from an EMBL/GenBank/DDBJ whole genome shotgun (WGS) entry which is preliminary data.</text>
</comment>
<dbReference type="InterPro" id="IPR005151">
    <property type="entry name" value="Tail-specific_protease"/>
</dbReference>
<protein>
    <submittedName>
        <fullName evidence="8">Contains a PDZ domain (CtpA) (PDB:6IQU)</fullName>
    </submittedName>
</protein>
<evidence type="ECO:0000256" key="5">
    <source>
        <dbReference type="RuleBase" id="RU004404"/>
    </source>
</evidence>
<dbReference type="PANTHER" id="PTHR32060:SF30">
    <property type="entry name" value="CARBOXY-TERMINAL PROCESSING PROTEASE CTPA"/>
    <property type="match status" value="1"/>
</dbReference>
<dbReference type="SUPFAM" id="SSF52096">
    <property type="entry name" value="ClpP/crotonase"/>
    <property type="match status" value="1"/>
</dbReference>
<dbReference type="Gene3D" id="3.90.226.10">
    <property type="entry name" value="2-enoyl-CoA Hydratase, Chain A, domain 1"/>
    <property type="match status" value="1"/>
</dbReference>
<comment type="similarity">
    <text evidence="1 5">Belongs to the peptidase S41A family.</text>
</comment>
<keyword evidence="3 5" id="KW-0378">Hydrolase</keyword>
<dbReference type="CDD" id="cd07560">
    <property type="entry name" value="Peptidase_S41_CPP"/>
    <property type="match status" value="1"/>
</dbReference>
<dbReference type="EMBL" id="CAMXCH010000002">
    <property type="protein sequence ID" value="CAI3938041.1"/>
    <property type="molecule type" value="Genomic_DNA"/>
</dbReference>
<sequence length="524" mass="56968">MKFRKGLLVSTGLLIVGLGIGSQLGQWSSFSNNHLIVQALAQEVKKDQTNADKSAETYRLLTLFGDVFERVRANYVEPVSDRDLITNALNGMLTGLDPHSSYMTEKQYHNMEIQTKGEFGGLGLEVQEEDGHIKVVSPIDGTPAARAGIKAGDYIIAIDGKNIDGTPLNAAVDKMRGKPNTPITLTLLRLKTPKPIKVTMTREIIHIQVIKSALYGKIGYIRISQFNEETEKGMLKAYEKLQKEAGGKLAGLIIDLRNDPGGLLDQAIAVSRDFIKDGAIVSTKARDPKESQRWNASGKDITNGLPIVVLTNGGSASASEIVSGALQDHRRAIILGGKTFGKGSVQSIMPIPGNGAIRLTIARYYTPSGRSIQGLGITPDIPVQDSYDEPEFSIREADLDHIIKNEGGNKEKPPVRNDLPAIAGSIPKQPPKNWPKYDYANPATDFQLQQGLKVVRSMAGLPVEKDTPIPVIKPDPVMHPEVWKKNKDQSKPLPPAAKTPKPANENKPANNEQKPPQNNVPAAH</sequence>
<feature type="region of interest" description="Disordered" evidence="6">
    <location>
        <begin position="465"/>
        <end position="524"/>
    </location>
</feature>
<dbReference type="Gene3D" id="2.30.42.10">
    <property type="match status" value="1"/>
</dbReference>
<feature type="compositionally biased region" description="Low complexity" evidence="6">
    <location>
        <begin position="498"/>
        <end position="524"/>
    </location>
</feature>
<dbReference type="InterPro" id="IPR036034">
    <property type="entry name" value="PDZ_sf"/>
</dbReference>
<evidence type="ECO:0000313" key="9">
    <source>
        <dbReference type="Proteomes" id="UP001154272"/>
    </source>
</evidence>
<evidence type="ECO:0000313" key="8">
    <source>
        <dbReference type="EMBL" id="CAI3938041.1"/>
    </source>
</evidence>
<evidence type="ECO:0000256" key="6">
    <source>
        <dbReference type="SAM" id="MobiDB-lite"/>
    </source>
</evidence>
<dbReference type="CDD" id="cd06782">
    <property type="entry name" value="cpPDZ_CPP-like"/>
    <property type="match status" value="1"/>
</dbReference>
<dbReference type="SMART" id="SM00228">
    <property type="entry name" value="PDZ"/>
    <property type="match status" value="1"/>
</dbReference>
<accession>A0ABM9HMU6</accession>
<dbReference type="InterPro" id="IPR055210">
    <property type="entry name" value="CtpA/B_N"/>
</dbReference>
<dbReference type="SUPFAM" id="SSF50156">
    <property type="entry name" value="PDZ domain-like"/>
    <property type="match status" value="1"/>
</dbReference>